<dbReference type="Proteomes" id="UP000283269">
    <property type="component" value="Unassembled WGS sequence"/>
</dbReference>
<name>A0A409X312_PSICY</name>
<sequence length="76" mass="8503">MKQDVHKYHYNDGDPLPCSAVVEEYEVVIALFLLRSRFLAAAAVSLVVPPKLVLNTSMLWMYMKASECVDRSAPSS</sequence>
<reference evidence="1 2" key="1">
    <citation type="journal article" date="2018" name="Evol. Lett.">
        <title>Horizontal gene cluster transfer increased hallucinogenic mushroom diversity.</title>
        <authorList>
            <person name="Reynolds H.T."/>
            <person name="Vijayakumar V."/>
            <person name="Gluck-Thaler E."/>
            <person name="Korotkin H.B."/>
            <person name="Matheny P.B."/>
            <person name="Slot J.C."/>
        </authorList>
    </citation>
    <scope>NUCLEOTIDE SEQUENCE [LARGE SCALE GENOMIC DNA]</scope>
    <source>
        <strain evidence="1 2">2631</strain>
    </source>
</reference>
<evidence type="ECO:0000313" key="1">
    <source>
        <dbReference type="EMBL" id="PPQ85131.1"/>
    </source>
</evidence>
<dbReference type="EMBL" id="NHYD01002747">
    <property type="protein sequence ID" value="PPQ85131.1"/>
    <property type="molecule type" value="Genomic_DNA"/>
</dbReference>
<accession>A0A409X312</accession>
<organism evidence="1 2">
    <name type="scientific">Psilocybe cyanescens</name>
    <dbReference type="NCBI Taxonomy" id="93625"/>
    <lineage>
        <taxon>Eukaryota</taxon>
        <taxon>Fungi</taxon>
        <taxon>Dikarya</taxon>
        <taxon>Basidiomycota</taxon>
        <taxon>Agaricomycotina</taxon>
        <taxon>Agaricomycetes</taxon>
        <taxon>Agaricomycetidae</taxon>
        <taxon>Agaricales</taxon>
        <taxon>Agaricineae</taxon>
        <taxon>Strophariaceae</taxon>
        <taxon>Psilocybe</taxon>
    </lineage>
</organism>
<dbReference type="AlphaFoldDB" id="A0A409X312"/>
<dbReference type="InParanoid" id="A0A409X312"/>
<evidence type="ECO:0000313" key="2">
    <source>
        <dbReference type="Proteomes" id="UP000283269"/>
    </source>
</evidence>
<protein>
    <submittedName>
        <fullName evidence="1">Uncharacterized protein</fullName>
    </submittedName>
</protein>
<comment type="caution">
    <text evidence="1">The sequence shown here is derived from an EMBL/GenBank/DDBJ whole genome shotgun (WGS) entry which is preliminary data.</text>
</comment>
<proteinExistence type="predicted"/>
<gene>
    <name evidence="1" type="ORF">CVT25_004231</name>
</gene>
<keyword evidence="2" id="KW-1185">Reference proteome</keyword>